<organism evidence="6 7">
    <name type="scientific">Pseudocercospora fuligena</name>
    <dbReference type="NCBI Taxonomy" id="685502"/>
    <lineage>
        <taxon>Eukaryota</taxon>
        <taxon>Fungi</taxon>
        <taxon>Dikarya</taxon>
        <taxon>Ascomycota</taxon>
        <taxon>Pezizomycotina</taxon>
        <taxon>Dothideomycetes</taxon>
        <taxon>Dothideomycetidae</taxon>
        <taxon>Mycosphaerellales</taxon>
        <taxon>Mycosphaerellaceae</taxon>
        <taxon>Pseudocercospora</taxon>
    </lineage>
</organism>
<proteinExistence type="inferred from homology"/>
<dbReference type="GO" id="GO:0046872">
    <property type="term" value="F:metal ion binding"/>
    <property type="evidence" value="ECO:0007669"/>
    <property type="project" value="UniProtKB-KW"/>
</dbReference>
<keyword evidence="4 5" id="KW-0408">Iron</keyword>
<feature type="binding site" evidence="5">
    <location>
        <position position="297"/>
    </location>
    <ligand>
        <name>Fe cation</name>
        <dbReference type="ChEBI" id="CHEBI:24875"/>
        <note>catalytic</note>
    </ligand>
</feature>
<gene>
    <name evidence="6" type="ORF">HII31_04185</name>
</gene>
<feature type="binding site" evidence="5">
    <location>
        <position position="493"/>
    </location>
    <ligand>
        <name>Fe cation</name>
        <dbReference type="ChEBI" id="CHEBI:24875"/>
        <note>catalytic</note>
    </ligand>
</feature>
<feature type="binding site" evidence="5">
    <location>
        <position position="181"/>
    </location>
    <ligand>
        <name>Fe cation</name>
        <dbReference type="ChEBI" id="CHEBI:24875"/>
        <note>catalytic</note>
    </ligand>
</feature>
<evidence type="ECO:0000313" key="6">
    <source>
        <dbReference type="EMBL" id="KAF7194380.1"/>
    </source>
</evidence>
<feature type="binding site" evidence="5">
    <location>
        <position position="232"/>
    </location>
    <ligand>
        <name>Fe cation</name>
        <dbReference type="ChEBI" id="CHEBI:24875"/>
        <note>catalytic</note>
    </ligand>
</feature>
<evidence type="ECO:0000256" key="3">
    <source>
        <dbReference type="ARBA" id="ARBA00023002"/>
    </source>
</evidence>
<keyword evidence="3" id="KW-0560">Oxidoreductase</keyword>
<accession>A0A8H6VJW4</accession>
<name>A0A8H6VJW4_9PEZI</name>
<sequence length="506" mass="57290">MAVHVLDKAANGLPPVSQAFPSRPQFTHFMKPSRFEGEVSNLEIQGSIPNEINGTFFRVQPDPQFPPFIEDDPWFNGDGNVSAFRIENGKVHFKQRYVRTEKFVRERKAGRALLGKYRNKYTDAVEFKVRSTANTNIFYFNGKLLACKEDSPPYTMDPRTLETVGLEDFDGQLPCCTFTAHPKLCPDTGELVCMGYEAMGDGTPDVCYYTFDAKGKIIDTVWMVCPVLGMIHDFAVTKNWVLFPVIPQTCDLERMKAGGEHWQWSPDVPFYIGVLPRKGAKGTDVKWYRAPNSFPGHTCNAFEDEHGLLTFDLPLCPVNGFPWWPDKDGSAPKHTEIYSAMHRFVIDPQSKDLDITPTEVLLDQNCEFPRVDERYSTHRHRHAFVCLLDPHLDSDMGTIMARMGGGHPVYNALGHIDLHTKNLEKYFPGPTHLVQEPIFIERASDAEEGDGWLAMLVNNYATMLSELHIVDTRDLSRAQAVVLLPLKLRAGLHGNWVSGQELQRLD</sequence>
<protein>
    <submittedName>
        <fullName evidence="6">Lignostilbene-alpha,beta-dioxygenase isozyme I</fullName>
    </submittedName>
</protein>
<dbReference type="InterPro" id="IPR004294">
    <property type="entry name" value="Carotenoid_Oase"/>
</dbReference>
<dbReference type="OrthoDB" id="1069523at2759"/>
<comment type="similarity">
    <text evidence="1">Belongs to the carotenoid oxygenase family.</text>
</comment>
<dbReference type="PANTHER" id="PTHR10543:SF89">
    <property type="entry name" value="CAROTENOID 9,10(9',10')-CLEAVAGE DIOXYGENASE 1"/>
    <property type="match status" value="1"/>
</dbReference>
<evidence type="ECO:0000256" key="1">
    <source>
        <dbReference type="ARBA" id="ARBA00006787"/>
    </source>
</evidence>
<dbReference type="Proteomes" id="UP000660729">
    <property type="component" value="Unassembled WGS sequence"/>
</dbReference>
<keyword evidence="2 5" id="KW-0479">Metal-binding</keyword>
<dbReference type="PANTHER" id="PTHR10543">
    <property type="entry name" value="BETA-CAROTENE DIOXYGENASE"/>
    <property type="match status" value="1"/>
</dbReference>
<dbReference type="Pfam" id="PF03055">
    <property type="entry name" value="RPE65"/>
    <property type="match status" value="1"/>
</dbReference>
<evidence type="ECO:0000313" key="7">
    <source>
        <dbReference type="Proteomes" id="UP000660729"/>
    </source>
</evidence>
<dbReference type="AlphaFoldDB" id="A0A8H6VJW4"/>
<keyword evidence="6" id="KW-0223">Dioxygenase</keyword>
<evidence type="ECO:0000256" key="5">
    <source>
        <dbReference type="PIRSR" id="PIRSR604294-1"/>
    </source>
</evidence>
<reference evidence="6" key="1">
    <citation type="submission" date="2020-04" db="EMBL/GenBank/DDBJ databases">
        <title>Draft genome resource of the tomato pathogen Pseudocercospora fuligena.</title>
        <authorList>
            <person name="Zaccaron A."/>
        </authorList>
    </citation>
    <scope>NUCLEOTIDE SEQUENCE</scope>
    <source>
        <strain evidence="6">PF001</strain>
    </source>
</reference>
<evidence type="ECO:0000256" key="2">
    <source>
        <dbReference type="ARBA" id="ARBA00022723"/>
    </source>
</evidence>
<comment type="cofactor">
    <cofactor evidence="5">
        <name>Fe(2+)</name>
        <dbReference type="ChEBI" id="CHEBI:29033"/>
    </cofactor>
    <text evidence="5">Binds 1 Fe(2+) ion per subunit.</text>
</comment>
<dbReference type="GO" id="GO:0016121">
    <property type="term" value="P:carotene catabolic process"/>
    <property type="evidence" value="ECO:0007669"/>
    <property type="project" value="TreeGrafter"/>
</dbReference>
<keyword evidence="7" id="KW-1185">Reference proteome</keyword>
<dbReference type="EMBL" id="JABCIY010000061">
    <property type="protein sequence ID" value="KAF7194380.1"/>
    <property type="molecule type" value="Genomic_DNA"/>
</dbReference>
<comment type="caution">
    <text evidence="6">The sequence shown here is derived from an EMBL/GenBank/DDBJ whole genome shotgun (WGS) entry which is preliminary data.</text>
</comment>
<evidence type="ECO:0000256" key="4">
    <source>
        <dbReference type="ARBA" id="ARBA00023004"/>
    </source>
</evidence>
<dbReference type="GO" id="GO:0010436">
    <property type="term" value="F:carotenoid dioxygenase activity"/>
    <property type="evidence" value="ECO:0007669"/>
    <property type="project" value="TreeGrafter"/>
</dbReference>